<organism evidence="1 2">
    <name type="scientific">Streptomyces tateyamensis</name>
    <dbReference type="NCBI Taxonomy" id="565073"/>
    <lineage>
        <taxon>Bacteria</taxon>
        <taxon>Bacillati</taxon>
        <taxon>Actinomycetota</taxon>
        <taxon>Actinomycetes</taxon>
        <taxon>Kitasatosporales</taxon>
        <taxon>Streptomycetaceae</taxon>
        <taxon>Streptomyces</taxon>
    </lineage>
</organism>
<proteinExistence type="predicted"/>
<evidence type="ECO:0000313" key="2">
    <source>
        <dbReference type="Proteomes" id="UP000248039"/>
    </source>
</evidence>
<reference evidence="1 2" key="1">
    <citation type="submission" date="2018-03" db="EMBL/GenBank/DDBJ databases">
        <title>Bioinformatic expansion and discovery of thiopeptide antibiotics.</title>
        <authorList>
            <person name="Schwalen C.J."/>
            <person name="Hudson G.A."/>
            <person name="Mitchell D.A."/>
        </authorList>
    </citation>
    <scope>NUCLEOTIDE SEQUENCE [LARGE SCALE GENOMIC DNA]</scope>
    <source>
        <strain evidence="1 2">ATCC 21389</strain>
    </source>
</reference>
<dbReference type="SUPFAM" id="SSF109854">
    <property type="entry name" value="DinB/YfiT-like putative metalloenzymes"/>
    <property type="match status" value="1"/>
</dbReference>
<evidence type="ECO:0000313" key="1">
    <source>
        <dbReference type="EMBL" id="PYC78604.1"/>
    </source>
</evidence>
<dbReference type="Proteomes" id="UP000248039">
    <property type="component" value="Unassembled WGS sequence"/>
</dbReference>
<gene>
    <name evidence="1" type="ORF">C7C46_16000</name>
</gene>
<accession>A0A2V4NEF7</accession>
<sequence>MDCLLAALGPAAATAGPADWSVPARESDWTCWEALEHLADCLLAYALQLGPQQPPLDDYVPLAWAHRRDGGPGTAIAVDPSSGPVGLLEAIAATGGVAVAIAGARGPQVRAKHSYGIADPEAFAAMGVVETLVHGYDVCAALGVELRPPAELCARTLARLFPEVPVGEDPWQALLWATGRIDLPALGEGRRTFTTWHSAPLHEGE</sequence>
<protein>
    <recommendedName>
        <fullName evidence="3">Mycothiol-dependent maleylpyruvate isomerase metal-binding domain-containing protein</fullName>
    </recommendedName>
</protein>
<dbReference type="EMBL" id="PYBW01000049">
    <property type="protein sequence ID" value="PYC78604.1"/>
    <property type="molecule type" value="Genomic_DNA"/>
</dbReference>
<keyword evidence="2" id="KW-1185">Reference proteome</keyword>
<dbReference type="InterPro" id="IPR034660">
    <property type="entry name" value="DinB/YfiT-like"/>
</dbReference>
<comment type="caution">
    <text evidence="1">The sequence shown here is derived from an EMBL/GenBank/DDBJ whole genome shotgun (WGS) entry which is preliminary data.</text>
</comment>
<name>A0A2V4NEF7_9ACTN</name>
<evidence type="ECO:0008006" key="3">
    <source>
        <dbReference type="Google" id="ProtNLM"/>
    </source>
</evidence>
<dbReference type="AlphaFoldDB" id="A0A2V4NEF7"/>